<comment type="caution">
    <text evidence="3">The sequence shown here is derived from an EMBL/GenBank/DDBJ whole genome shotgun (WGS) entry which is preliminary data.</text>
</comment>
<dbReference type="PANTHER" id="PTHR45228:SF1">
    <property type="entry name" value="CYCLIC DI-GMP PHOSPHODIESTERASE TM_0186"/>
    <property type="match status" value="1"/>
</dbReference>
<gene>
    <name evidence="3" type="ORF">SDC9_89086</name>
</gene>
<dbReference type="InterPro" id="IPR052020">
    <property type="entry name" value="Cyclic_di-GMP/3'3'-cGAMP_PDE"/>
</dbReference>
<feature type="domain" description="HD-GYP" evidence="2">
    <location>
        <begin position="184"/>
        <end position="379"/>
    </location>
</feature>
<dbReference type="EMBL" id="VSSQ01009726">
    <property type="protein sequence ID" value="MPM42421.1"/>
    <property type="molecule type" value="Genomic_DNA"/>
</dbReference>
<evidence type="ECO:0000313" key="3">
    <source>
        <dbReference type="EMBL" id="MPM42421.1"/>
    </source>
</evidence>
<protein>
    <recommendedName>
        <fullName evidence="2">HD-GYP domain-containing protein</fullName>
    </recommendedName>
</protein>
<name>A0A644ZRA6_9ZZZZ</name>
<feature type="transmembrane region" description="Helical" evidence="1">
    <location>
        <begin position="30"/>
        <end position="50"/>
    </location>
</feature>
<dbReference type="AlphaFoldDB" id="A0A644ZRA6"/>
<evidence type="ECO:0000259" key="2">
    <source>
        <dbReference type="PROSITE" id="PS51832"/>
    </source>
</evidence>
<keyword evidence="1" id="KW-0472">Membrane</keyword>
<sequence>MRHGFIKFAKFFVDNETISRESRQHLASRAWITFSGLLLVVILPFLTVEYVQNPDVQHLFFVINDAVLLLIYLLLYRINQKLPQKEIFTLVLAISFYTCLTIIPIRHEEQLILNFALPTIVASFAGKRESSIIFAVCASLASVVYSLWALPGEPFPYLAIVCLLFLAVLAYQVDLILDSMMTQVTSAYDRTIEGWSQALEMRNHETEGHSHRVAELTMQLVKKMGLDECRYVHIRRGVLLHDIGKMGVPDSILCKAGPLTESENLVMRKHPEYAYHLLENIPFLQPALQVPFCHHEKWNGTGYPRGLKGEEIPLEARIFSVIDVWDAMRSNRSYRAAIPEAQVVEYLRCETGRSFDPAVIKAFFDMMNFELDKEPAKLTLQQPQVAKQA</sequence>
<proteinExistence type="predicted"/>
<dbReference type="SUPFAM" id="SSF109604">
    <property type="entry name" value="HD-domain/PDEase-like"/>
    <property type="match status" value="1"/>
</dbReference>
<feature type="transmembrane region" description="Helical" evidence="1">
    <location>
        <begin position="133"/>
        <end position="151"/>
    </location>
</feature>
<dbReference type="Pfam" id="PF13487">
    <property type="entry name" value="HD_5"/>
    <property type="match status" value="1"/>
</dbReference>
<reference evidence="3" key="1">
    <citation type="submission" date="2019-08" db="EMBL/GenBank/DDBJ databases">
        <authorList>
            <person name="Kucharzyk K."/>
            <person name="Murdoch R.W."/>
            <person name="Higgins S."/>
            <person name="Loffler F."/>
        </authorList>
    </citation>
    <scope>NUCLEOTIDE SEQUENCE</scope>
</reference>
<dbReference type="SMART" id="SM00471">
    <property type="entry name" value="HDc"/>
    <property type="match status" value="1"/>
</dbReference>
<keyword evidence="1" id="KW-1133">Transmembrane helix</keyword>
<keyword evidence="1" id="KW-0812">Transmembrane</keyword>
<dbReference type="InterPro" id="IPR037522">
    <property type="entry name" value="HD_GYP_dom"/>
</dbReference>
<feature type="transmembrane region" description="Helical" evidence="1">
    <location>
        <begin position="56"/>
        <end position="75"/>
    </location>
</feature>
<dbReference type="CDD" id="cd00077">
    <property type="entry name" value="HDc"/>
    <property type="match status" value="1"/>
</dbReference>
<dbReference type="PROSITE" id="PS51832">
    <property type="entry name" value="HD_GYP"/>
    <property type="match status" value="1"/>
</dbReference>
<dbReference type="PANTHER" id="PTHR45228">
    <property type="entry name" value="CYCLIC DI-GMP PHOSPHODIESTERASE TM_0186-RELATED"/>
    <property type="match status" value="1"/>
</dbReference>
<dbReference type="InterPro" id="IPR003607">
    <property type="entry name" value="HD/PDEase_dom"/>
</dbReference>
<dbReference type="Gene3D" id="1.10.3210.10">
    <property type="entry name" value="Hypothetical protein af1432"/>
    <property type="match status" value="1"/>
</dbReference>
<evidence type="ECO:0000256" key="1">
    <source>
        <dbReference type="SAM" id="Phobius"/>
    </source>
</evidence>
<feature type="transmembrane region" description="Helical" evidence="1">
    <location>
        <begin position="157"/>
        <end position="177"/>
    </location>
</feature>
<feature type="transmembrane region" description="Helical" evidence="1">
    <location>
        <begin position="87"/>
        <end position="105"/>
    </location>
</feature>
<organism evidence="3">
    <name type="scientific">bioreactor metagenome</name>
    <dbReference type="NCBI Taxonomy" id="1076179"/>
    <lineage>
        <taxon>unclassified sequences</taxon>
        <taxon>metagenomes</taxon>
        <taxon>ecological metagenomes</taxon>
    </lineage>
</organism>
<accession>A0A644ZRA6</accession>